<comment type="caution">
    <text evidence="2">The sequence shown here is derived from an EMBL/GenBank/DDBJ whole genome shotgun (WGS) entry which is preliminary data.</text>
</comment>
<feature type="compositionally biased region" description="Basic and acidic residues" evidence="1">
    <location>
        <begin position="91"/>
        <end position="107"/>
    </location>
</feature>
<name>A0AAV7PC18_PLEWA</name>
<protein>
    <submittedName>
        <fullName evidence="2">Uncharacterized protein</fullName>
    </submittedName>
</protein>
<feature type="compositionally biased region" description="Basic and acidic residues" evidence="1">
    <location>
        <begin position="1"/>
        <end position="82"/>
    </location>
</feature>
<evidence type="ECO:0000256" key="1">
    <source>
        <dbReference type="SAM" id="MobiDB-lite"/>
    </source>
</evidence>
<evidence type="ECO:0000313" key="2">
    <source>
        <dbReference type="EMBL" id="KAJ1125309.1"/>
    </source>
</evidence>
<dbReference type="EMBL" id="JANPWB010000011">
    <property type="protein sequence ID" value="KAJ1125309.1"/>
    <property type="molecule type" value="Genomic_DNA"/>
</dbReference>
<proteinExistence type="predicted"/>
<accession>A0AAV7PC18</accession>
<feature type="region of interest" description="Disordered" evidence="1">
    <location>
        <begin position="1"/>
        <end position="107"/>
    </location>
</feature>
<gene>
    <name evidence="2" type="ORF">NDU88_003741</name>
</gene>
<dbReference type="Proteomes" id="UP001066276">
    <property type="component" value="Chromosome 7"/>
</dbReference>
<organism evidence="2 3">
    <name type="scientific">Pleurodeles waltl</name>
    <name type="common">Iberian ribbed newt</name>
    <dbReference type="NCBI Taxonomy" id="8319"/>
    <lineage>
        <taxon>Eukaryota</taxon>
        <taxon>Metazoa</taxon>
        <taxon>Chordata</taxon>
        <taxon>Craniata</taxon>
        <taxon>Vertebrata</taxon>
        <taxon>Euteleostomi</taxon>
        <taxon>Amphibia</taxon>
        <taxon>Batrachia</taxon>
        <taxon>Caudata</taxon>
        <taxon>Salamandroidea</taxon>
        <taxon>Salamandridae</taxon>
        <taxon>Pleurodelinae</taxon>
        <taxon>Pleurodeles</taxon>
    </lineage>
</organism>
<sequence length="107" mass="12692">MGWDRTSGRVRENQSMRRETREEDQMYGKDRCEGMGRTQKTGEGKRSIGECKMRTMERTKANEEGEGKKVQEEQYKSRDHGRETRKRKVTRREMEEGEREKVISGSE</sequence>
<reference evidence="2" key="1">
    <citation type="journal article" date="2022" name="bioRxiv">
        <title>Sequencing and chromosome-scale assembly of the giantPleurodeles waltlgenome.</title>
        <authorList>
            <person name="Brown T."/>
            <person name="Elewa A."/>
            <person name="Iarovenko S."/>
            <person name="Subramanian E."/>
            <person name="Araus A.J."/>
            <person name="Petzold A."/>
            <person name="Susuki M."/>
            <person name="Suzuki K.-i.T."/>
            <person name="Hayashi T."/>
            <person name="Toyoda A."/>
            <person name="Oliveira C."/>
            <person name="Osipova E."/>
            <person name="Leigh N.D."/>
            <person name="Simon A."/>
            <person name="Yun M.H."/>
        </authorList>
    </citation>
    <scope>NUCLEOTIDE SEQUENCE</scope>
    <source>
        <strain evidence="2">20211129_DDA</strain>
        <tissue evidence="2">Liver</tissue>
    </source>
</reference>
<evidence type="ECO:0000313" key="3">
    <source>
        <dbReference type="Proteomes" id="UP001066276"/>
    </source>
</evidence>
<dbReference type="AlphaFoldDB" id="A0AAV7PC18"/>
<keyword evidence="3" id="KW-1185">Reference proteome</keyword>